<dbReference type="Proteomes" id="UP000186890">
    <property type="component" value="Unassembled WGS sequence"/>
</dbReference>
<dbReference type="HAMAP" id="MF_01575">
    <property type="entry name" value="UPF0398"/>
    <property type="match status" value="1"/>
</dbReference>
<dbReference type="PANTHER" id="PTHR38440">
    <property type="entry name" value="UPF0398 PROTEIN YPSA"/>
    <property type="match status" value="1"/>
</dbReference>
<gene>
    <name evidence="2" type="ORF">BU202_09840</name>
</gene>
<dbReference type="EMBL" id="MSJM01000011">
    <property type="protein sequence ID" value="OLF47012.1"/>
    <property type="molecule type" value="Genomic_DNA"/>
</dbReference>
<proteinExistence type="inferred from homology"/>
<reference evidence="3" key="1">
    <citation type="submission" date="2016-12" db="EMBL/GenBank/DDBJ databases">
        <authorList>
            <person name="Gulvik C.A."/>
        </authorList>
    </citation>
    <scope>NUCLEOTIDE SEQUENCE [LARGE SCALE GENOMIC DNA]</scope>
    <source>
        <strain evidence="3">NED12-00049-6B</strain>
    </source>
</reference>
<dbReference type="PANTHER" id="PTHR38440:SF1">
    <property type="entry name" value="UPF0398 PROTEIN SPR0331"/>
    <property type="match status" value="1"/>
</dbReference>
<dbReference type="AlphaFoldDB" id="A0A1Q8E5F4"/>
<dbReference type="InterPro" id="IPR010697">
    <property type="entry name" value="YspA"/>
</dbReference>
<keyword evidence="3" id="KW-1185">Reference proteome</keyword>
<evidence type="ECO:0000256" key="1">
    <source>
        <dbReference type="HAMAP-Rule" id="MF_01575"/>
    </source>
</evidence>
<name>A0A1Q8E5F4_9STRE</name>
<dbReference type="SUPFAM" id="SSF102405">
    <property type="entry name" value="MCP/YpsA-like"/>
    <property type="match status" value="1"/>
</dbReference>
<dbReference type="RefSeq" id="WP_075105586.1">
    <property type="nucleotide sequence ID" value="NZ_MSJM01000011.1"/>
</dbReference>
<evidence type="ECO:0000313" key="3">
    <source>
        <dbReference type="Proteomes" id="UP000186890"/>
    </source>
</evidence>
<evidence type="ECO:0000313" key="2">
    <source>
        <dbReference type="EMBL" id="OLF47012.1"/>
    </source>
</evidence>
<dbReference type="OrthoDB" id="2301957at2"/>
<comment type="caution">
    <text evidence="2">The sequence shown here is derived from an EMBL/GenBank/DDBJ whole genome shotgun (WGS) entry which is preliminary data.</text>
</comment>
<accession>A0A1Q8E5F4</accession>
<dbReference type="Pfam" id="PF06908">
    <property type="entry name" value="YpsA"/>
    <property type="match status" value="1"/>
</dbReference>
<organism evidence="2 3">
    <name type="scientific">Streptococcus cuniculi</name>
    <dbReference type="NCBI Taxonomy" id="1432788"/>
    <lineage>
        <taxon>Bacteria</taxon>
        <taxon>Bacillati</taxon>
        <taxon>Bacillota</taxon>
        <taxon>Bacilli</taxon>
        <taxon>Lactobacillales</taxon>
        <taxon>Streptococcaceae</taxon>
        <taxon>Streptococcus</taxon>
    </lineage>
</organism>
<dbReference type="PIRSF" id="PIRSF021290">
    <property type="entry name" value="DUF1273"/>
    <property type="match status" value="1"/>
</dbReference>
<comment type="similarity">
    <text evidence="1">Belongs to the UPF0398 family.</text>
</comment>
<protein>
    <recommendedName>
        <fullName evidence="1">UPF0398 protein BU202_09840</fullName>
    </recommendedName>
</protein>
<sequence length="179" mass="21671">MHIDRMLITGYRHTDLGIFSDKDPRLAIIKKAIRMDLIRFLEEGVEWFILTGNLGFEYWCLEVLRELRQEGYECQIATLFLFENHGENWNEANQIKLAHFKSVDFVKMIYPRYENPSQFRLYNQFLLDNTDGAYLFYDPENETNLKYLYHLMLKKEEYPRKTLTFEQLNEIAENFEEIE</sequence>
<dbReference type="Gene3D" id="3.40.50.450">
    <property type="match status" value="1"/>
</dbReference>
<dbReference type="NCBIfam" id="NF010181">
    <property type="entry name" value="PRK13660.1"/>
    <property type="match status" value="1"/>
</dbReference>